<organism evidence="1 2">
    <name type="scientific">Methylovulum psychrotolerans</name>
    <dbReference type="NCBI Taxonomy" id="1704499"/>
    <lineage>
        <taxon>Bacteria</taxon>
        <taxon>Pseudomonadati</taxon>
        <taxon>Pseudomonadota</taxon>
        <taxon>Gammaproteobacteria</taxon>
        <taxon>Methylococcales</taxon>
        <taxon>Methylococcaceae</taxon>
        <taxon>Methylovulum</taxon>
    </lineage>
</organism>
<dbReference type="KEGG" id="mpsy:CEK71_11840"/>
<dbReference type="SUPFAM" id="SSF52266">
    <property type="entry name" value="SGNH hydrolase"/>
    <property type="match status" value="1"/>
</dbReference>
<accession>A0A1Z4BZN4</accession>
<dbReference type="Gene3D" id="3.40.50.1110">
    <property type="entry name" value="SGNH hydrolase"/>
    <property type="match status" value="1"/>
</dbReference>
<sequence length="340" mass="36889">MPNDEVLKMTVLPPVAKTLSALAFVSVILTACSTTPPAPETDTAKWLVPQNNAANDLNNPAADADADRGAQAAARLLEKGPIKVLRPAAPSHYNDEPLARHKSYSDGSLAQLGTNKMVAYAPINNKRADIHLPNTYAGKRPVLFIGDSHSTAVFGATLTNLIEQEIPGAQVTAIASCGSSPDWWLNGNKATRCGFWRHNADGSEEKGLRGMTPQVDELLSSLQPQTVIVALGANLIPQHQEERILQTETLMRQVAGAGRQCFWIGPPDARKFTSAQTDEVYVLLDSLAHSYNCQLIDSRKYTHYPSSGRDGLHYSGKEGEAIARSWATQIFQNHLQNGML</sequence>
<dbReference type="Proteomes" id="UP000197019">
    <property type="component" value="Chromosome"/>
</dbReference>
<reference evidence="1 2" key="1">
    <citation type="submission" date="2017-06" db="EMBL/GenBank/DDBJ databases">
        <title>Genome Sequencing of the methanotroph Methylovulum psychrotolerants str. HV10-M2 isolated from a high-altitude environment.</title>
        <authorList>
            <person name="Mateos-Rivera A."/>
        </authorList>
    </citation>
    <scope>NUCLEOTIDE SEQUENCE [LARGE SCALE GENOMIC DNA]</scope>
    <source>
        <strain evidence="1 2">HV10_M2</strain>
    </source>
</reference>
<keyword evidence="2" id="KW-1185">Reference proteome</keyword>
<dbReference type="InterPro" id="IPR036514">
    <property type="entry name" value="SGNH_hydro_sf"/>
</dbReference>
<proteinExistence type="predicted"/>
<dbReference type="AlphaFoldDB" id="A0A1Z4BZN4"/>
<evidence type="ECO:0000313" key="1">
    <source>
        <dbReference type="EMBL" id="ASF46709.1"/>
    </source>
</evidence>
<dbReference type="EMBL" id="CP022129">
    <property type="protein sequence ID" value="ASF46709.1"/>
    <property type="molecule type" value="Genomic_DNA"/>
</dbReference>
<name>A0A1Z4BZN4_9GAMM</name>
<protein>
    <submittedName>
        <fullName evidence="1">Uncharacterized protein</fullName>
    </submittedName>
</protein>
<gene>
    <name evidence="1" type="ORF">CEK71_11840</name>
</gene>
<evidence type="ECO:0000313" key="2">
    <source>
        <dbReference type="Proteomes" id="UP000197019"/>
    </source>
</evidence>
<dbReference type="GO" id="GO:0016788">
    <property type="term" value="F:hydrolase activity, acting on ester bonds"/>
    <property type="evidence" value="ECO:0007669"/>
    <property type="project" value="UniProtKB-ARBA"/>
</dbReference>